<dbReference type="GO" id="GO:0097176">
    <property type="term" value="P:epoxide metabolic process"/>
    <property type="evidence" value="ECO:0007669"/>
    <property type="project" value="TreeGrafter"/>
</dbReference>
<keyword evidence="2" id="KW-0378">Hydrolase</keyword>
<comment type="similarity">
    <text evidence="1">Belongs to the peptidase S33 family.</text>
</comment>
<dbReference type="AlphaFoldDB" id="A0A7R9ML58"/>
<organism evidence="3">
    <name type="scientific">Oppiella nova</name>
    <dbReference type="NCBI Taxonomy" id="334625"/>
    <lineage>
        <taxon>Eukaryota</taxon>
        <taxon>Metazoa</taxon>
        <taxon>Ecdysozoa</taxon>
        <taxon>Arthropoda</taxon>
        <taxon>Chelicerata</taxon>
        <taxon>Arachnida</taxon>
        <taxon>Acari</taxon>
        <taxon>Acariformes</taxon>
        <taxon>Sarcoptiformes</taxon>
        <taxon>Oribatida</taxon>
        <taxon>Brachypylina</taxon>
        <taxon>Oppioidea</taxon>
        <taxon>Oppiidae</taxon>
        <taxon>Oppiella</taxon>
    </lineage>
</organism>
<evidence type="ECO:0000256" key="2">
    <source>
        <dbReference type="ARBA" id="ARBA00022801"/>
    </source>
</evidence>
<dbReference type="InterPro" id="IPR000639">
    <property type="entry name" value="Epox_hydrolase-like"/>
</dbReference>
<dbReference type="OrthoDB" id="7130006at2759"/>
<proteinExistence type="inferred from homology"/>
<dbReference type="EMBL" id="OC941408">
    <property type="protein sequence ID" value="CAD7662168.1"/>
    <property type="molecule type" value="Genomic_DNA"/>
</dbReference>
<protein>
    <submittedName>
        <fullName evidence="3">Uncharacterized protein</fullName>
    </submittedName>
</protein>
<dbReference type="InterPro" id="IPR029058">
    <property type="entry name" value="AB_hydrolase_fold"/>
</dbReference>
<dbReference type="Gene3D" id="3.40.50.1820">
    <property type="entry name" value="alpha/beta hydrolase"/>
    <property type="match status" value="1"/>
</dbReference>
<dbReference type="PRINTS" id="PR00412">
    <property type="entry name" value="EPOXHYDRLASE"/>
</dbReference>
<evidence type="ECO:0000313" key="3">
    <source>
        <dbReference type="EMBL" id="CAD7662168.1"/>
    </source>
</evidence>
<dbReference type="SUPFAM" id="SSF53474">
    <property type="entry name" value="alpha/beta-Hydrolases"/>
    <property type="match status" value="1"/>
</dbReference>
<gene>
    <name evidence="3" type="ORF">ONB1V03_LOCUS18728</name>
</gene>
<dbReference type="PANTHER" id="PTHR21661">
    <property type="entry name" value="EPOXIDE HYDROLASE 1-RELATED"/>
    <property type="match status" value="1"/>
</dbReference>
<dbReference type="PANTHER" id="PTHR21661:SF35">
    <property type="entry name" value="EPOXIDE HYDROLASE"/>
    <property type="match status" value="1"/>
</dbReference>
<dbReference type="EMBL" id="CAJPVJ010026583">
    <property type="protein sequence ID" value="CAG2179304.1"/>
    <property type="molecule type" value="Genomic_DNA"/>
</dbReference>
<dbReference type="GO" id="GO:0004301">
    <property type="term" value="F:epoxide hydrolase activity"/>
    <property type="evidence" value="ECO:0007669"/>
    <property type="project" value="TreeGrafter"/>
</dbReference>
<dbReference type="Proteomes" id="UP000728032">
    <property type="component" value="Unassembled WGS sequence"/>
</dbReference>
<name>A0A7R9ML58_9ACAR</name>
<keyword evidence="4" id="KW-1185">Reference proteome</keyword>
<reference evidence="3" key="1">
    <citation type="submission" date="2020-11" db="EMBL/GenBank/DDBJ databases">
        <authorList>
            <person name="Tran Van P."/>
        </authorList>
    </citation>
    <scope>NUCLEOTIDE SEQUENCE</scope>
</reference>
<evidence type="ECO:0000313" key="4">
    <source>
        <dbReference type="Proteomes" id="UP000728032"/>
    </source>
</evidence>
<evidence type="ECO:0000256" key="1">
    <source>
        <dbReference type="ARBA" id="ARBA00010088"/>
    </source>
</evidence>
<sequence length="257" mass="28949">MAKLNHKTFFVHGGDWGSVNTKTMAQLYPDKVRGIHVTMAVNQWKGIPLLKMLLGSYFPSLVLDNTDRDYKKIYPLSEKFSTALRESGYFHIQATKPDTVGAALMDSPVGLAAYILEKFSTATNMKNVNKTDGGLTEKFTFDELLTNVMIYWFSDNVVSGLRYYKESFLIMHGSPLEEIPVPASVPVAIADFPNEISHVPKSLAHYQFPNLVQYTDMPRGGHFSAFEEPILVSDDIKKFVKTVLELELSEKSQNKEL</sequence>
<accession>A0A7R9ML58</accession>